<evidence type="ECO:0000313" key="2">
    <source>
        <dbReference type="Proteomes" id="UP000321832"/>
    </source>
</evidence>
<dbReference type="Proteomes" id="UP000321832">
    <property type="component" value="Unassembled WGS sequence"/>
</dbReference>
<keyword evidence="2" id="KW-1185">Reference proteome</keyword>
<organism evidence="1 2">
    <name type="scientific">Piscinibacter aquaticus</name>
    <dbReference type="NCBI Taxonomy" id="392597"/>
    <lineage>
        <taxon>Bacteria</taxon>
        <taxon>Pseudomonadati</taxon>
        <taxon>Pseudomonadota</taxon>
        <taxon>Betaproteobacteria</taxon>
        <taxon>Burkholderiales</taxon>
        <taxon>Sphaerotilaceae</taxon>
        <taxon>Piscinibacter</taxon>
    </lineage>
</organism>
<name>A0A5C6U2P9_9BURK</name>
<dbReference type="AlphaFoldDB" id="A0A5C6U2P9"/>
<dbReference type="EMBL" id="VOPW01000001">
    <property type="protein sequence ID" value="TXC66036.1"/>
    <property type="molecule type" value="Genomic_DNA"/>
</dbReference>
<gene>
    <name evidence="1" type="ORF">FSC37_09255</name>
</gene>
<accession>A0A5C6U2P9</accession>
<comment type="caution">
    <text evidence="1">The sequence shown here is derived from an EMBL/GenBank/DDBJ whole genome shotgun (WGS) entry which is preliminary data.</text>
</comment>
<proteinExistence type="predicted"/>
<protein>
    <submittedName>
        <fullName evidence="1">Uncharacterized protein</fullName>
    </submittedName>
</protein>
<evidence type="ECO:0000313" key="1">
    <source>
        <dbReference type="EMBL" id="TXC66036.1"/>
    </source>
</evidence>
<sequence>MSGVATMTRDEREAHDAVLNCLHALVIAAEKCEEADYGHVHVLDPLNTARVLIHGVLRVLEGRS</sequence>
<reference evidence="1 2" key="1">
    <citation type="submission" date="2019-08" db="EMBL/GenBank/DDBJ databases">
        <authorList>
            <person name="Khan S.A."/>
            <person name="Jeon C.O."/>
            <person name="Jeong S.E."/>
        </authorList>
    </citation>
    <scope>NUCLEOTIDE SEQUENCE [LARGE SCALE GENOMIC DNA]</scope>
    <source>
        <strain evidence="2">IMCC1728</strain>
    </source>
</reference>